<comment type="caution">
    <text evidence="1">The sequence shown here is derived from an EMBL/GenBank/DDBJ whole genome shotgun (WGS) entry which is preliminary data.</text>
</comment>
<gene>
    <name evidence="1" type="ORF">CTRU02_215314</name>
</gene>
<evidence type="ECO:0000313" key="2">
    <source>
        <dbReference type="Proteomes" id="UP000805649"/>
    </source>
</evidence>
<dbReference type="EMBL" id="VUJX02000015">
    <property type="protein sequence ID" value="KAL0929671.1"/>
    <property type="molecule type" value="Genomic_DNA"/>
</dbReference>
<reference evidence="1 2" key="1">
    <citation type="journal article" date="2020" name="Phytopathology">
        <title>Genome Sequence Resources of Colletotrichum truncatum, C. plurivorum, C. musicola, and C. sojae: Four Species Pathogenic to Soybean (Glycine max).</title>
        <authorList>
            <person name="Rogerio F."/>
            <person name="Boufleur T.R."/>
            <person name="Ciampi-Guillardi M."/>
            <person name="Sukno S.A."/>
            <person name="Thon M.R."/>
            <person name="Massola Junior N.S."/>
            <person name="Baroncelli R."/>
        </authorList>
    </citation>
    <scope>NUCLEOTIDE SEQUENCE [LARGE SCALE GENOMIC DNA]</scope>
    <source>
        <strain evidence="1 2">CMES1059</strain>
    </source>
</reference>
<organism evidence="1 2">
    <name type="scientific">Colletotrichum truncatum</name>
    <name type="common">Anthracnose fungus</name>
    <name type="synonym">Colletotrichum capsici</name>
    <dbReference type="NCBI Taxonomy" id="5467"/>
    <lineage>
        <taxon>Eukaryota</taxon>
        <taxon>Fungi</taxon>
        <taxon>Dikarya</taxon>
        <taxon>Ascomycota</taxon>
        <taxon>Pezizomycotina</taxon>
        <taxon>Sordariomycetes</taxon>
        <taxon>Hypocreomycetidae</taxon>
        <taxon>Glomerellales</taxon>
        <taxon>Glomerellaceae</taxon>
        <taxon>Colletotrichum</taxon>
        <taxon>Colletotrichum truncatum species complex</taxon>
    </lineage>
</organism>
<evidence type="ECO:0000313" key="1">
    <source>
        <dbReference type="EMBL" id="KAL0929671.1"/>
    </source>
</evidence>
<sequence>MVDIPNNPIHKLSSHIERNRVKCPRAARTSTAVKYAQGCRKRRRRKRSKA</sequence>
<name>A0ACC3YCY6_COLTU</name>
<proteinExistence type="predicted"/>
<protein>
    <submittedName>
        <fullName evidence="1">Uncharacterized protein</fullName>
    </submittedName>
</protein>
<dbReference type="Proteomes" id="UP000805649">
    <property type="component" value="Unassembled WGS sequence"/>
</dbReference>
<accession>A0ACC3YCY6</accession>
<keyword evidence="2" id="KW-1185">Reference proteome</keyword>